<accession>A0A1R0ZJY3</accession>
<sequence>MQMMKKRARKITGALLAVALFTLSAIPVGAAKLPGASYSPVQLEAVQSKKMTYYKNGSASIPNTLDWITDASTLKFLPLSVIGDVTSVVLDKEGVYWIGTQNGLQRVDFNASDTKDIVQYMAGPRYLYGGDNHVTGLASDEAGGIWARTASGVTHIAMPEQTMHEKSFIYEDLVQTILDRRGMVHGTSFTFTDTDNTTDAVNYNSATGVFNSTPTTSDNDGLWTTMYAMGEVFRYKALQEQYGTNPTSEQVAEINDAKAAALRATKAVLLLDYVSGRGNGFPVRSYMLTSEATAATVGNTVYGYQSTNGFWFQNFVGPDKNNPNGIIPSMQRDDGVEPIGYSMVRVTKDAENKKGSTLFPSGGTDVMNYNGLGLSQASIDELNLTRPEGQKLGIDIKTIVETTESGPVYQVLPVITAATNNSTAKEDKTTSETNKPLFQLTAPVYEQIPDFFNDLFPSSVIVDGHIDMNQIVYKADTSSDEVIGHYAMFYTAFKYLVGDSNDPELLELKSFIEETTHRMTELILKDDHYYIEDATGKSTQWSRWLGKYFNDSLSTMEKQKQWEFSVGVDKDGNDALSYGYEDAPLNALEVMGVLKTASFVTEKRYPADSLKYEMAYEQAFASSYSKEDPYVNGLGYIDMALEYVERRIVRQATNAYSDNGNEVVTMDNAGDSTNANATLHNDWTQYINYSDEELGWFPVFILVTLEQDELRHAKIVEAYDQWYSNEVREENPFYTFLYQLAHPDKTDVDLQSAVRFLYRFPEFQIEFPVEWDRQDVFYIEPGDRDKAKQTNYALAPDERRIIKHNSNPFANESQSTGVNPNYNYRTGSIEAGSVFTLPYWMGRYFEIIKE</sequence>
<gene>
    <name evidence="2" type="ORF">BSK65_06655</name>
</gene>
<dbReference type="InterPro" id="IPR015943">
    <property type="entry name" value="WD40/YVTN_repeat-like_dom_sf"/>
</dbReference>
<protein>
    <submittedName>
        <fullName evidence="2">Uncharacterized protein</fullName>
    </submittedName>
</protein>
<comment type="caution">
    <text evidence="2">The sequence shown here is derived from an EMBL/GenBank/DDBJ whole genome shotgun (WGS) entry which is preliminary data.</text>
</comment>
<feature type="signal peptide" evidence="1">
    <location>
        <begin position="1"/>
        <end position="30"/>
    </location>
</feature>
<evidence type="ECO:0000313" key="3">
    <source>
        <dbReference type="Proteomes" id="UP000187425"/>
    </source>
</evidence>
<evidence type="ECO:0000256" key="1">
    <source>
        <dbReference type="SAM" id="SignalP"/>
    </source>
</evidence>
<feature type="chain" id="PRO_5012977696" evidence="1">
    <location>
        <begin position="31"/>
        <end position="850"/>
    </location>
</feature>
<proteinExistence type="predicted"/>
<dbReference type="Proteomes" id="UP000187425">
    <property type="component" value="Unassembled WGS sequence"/>
</dbReference>
<evidence type="ECO:0000313" key="2">
    <source>
        <dbReference type="EMBL" id="OME72055.1"/>
    </source>
</evidence>
<dbReference type="RefSeq" id="WP_076283818.1">
    <property type="nucleotide sequence ID" value="NZ_MPTW01000003.1"/>
</dbReference>
<dbReference type="EMBL" id="MPTW01000003">
    <property type="protein sequence ID" value="OME72055.1"/>
    <property type="molecule type" value="Genomic_DNA"/>
</dbReference>
<name>A0A1R0ZJY3_9BACL</name>
<dbReference type="OrthoDB" id="128536at2"/>
<organism evidence="2 3">
    <name type="scientific">Paenibacillus odorifer</name>
    <dbReference type="NCBI Taxonomy" id="189426"/>
    <lineage>
        <taxon>Bacteria</taxon>
        <taxon>Bacillati</taxon>
        <taxon>Bacillota</taxon>
        <taxon>Bacilli</taxon>
        <taxon>Bacillales</taxon>
        <taxon>Paenibacillaceae</taxon>
        <taxon>Paenibacillus</taxon>
    </lineage>
</organism>
<dbReference type="Gene3D" id="2.130.10.10">
    <property type="entry name" value="YVTN repeat-like/Quinoprotein amine dehydrogenase"/>
    <property type="match status" value="1"/>
</dbReference>
<reference evidence="2 3" key="1">
    <citation type="submission" date="2016-11" db="EMBL/GenBank/DDBJ databases">
        <title>Paenibacillus species isolates.</title>
        <authorList>
            <person name="Beno S.M."/>
        </authorList>
    </citation>
    <scope>NUCLEOTIDE SEQUENCE [LARGE SCALE GENOMIC DNA]</scope>
    <source>
        <strain evidence="2 3">FSL H7-0443</strain>
    </source>
</reference>
<dbReference type="AlphaFoldDB" id="A0A1R0ZJY3"/>
<keyword evidence="1" id="KW-0732">Signal</keyword>